<comment type="caution">
    <text evidence="2">The sequence shown here is derived from an EMBL/GenBank/DDBJ whole genome shotgun (WGS) entry which is preliminary data.</text>
</comment>
<protein>
    <submittedName>
        <fullName evidence="2">Uncharacterized protein</fullName>
    </submittedName>
</protein>
<reference evidence="3" key="1">
    <citation type="journal article" date="2014" name="Sci. Data">
        <title>Genomes of diverse isolates of the marine cyanobacterium Prochlorococcus.</title>
        <authorList>
            <person name="Biller S."/>
            <person name="Berube P."/>
            <person name="Thompson J."/>
            <person name="Kelly L."/>
            <person name="Roggensack S."/>
            <person name="Awad L."/>
            <person name="Roache-Johnson K."/>
            <person name="Ding H."/>
            <person name="Giovannoni S.J."/>
            <person name="Moore L.R."/>
            <person name="Chisholm S.W."/>
        </authorList>
    </citation>
    <scope>NUCLEOTIDE SEQUENCE [LARGE SCALE GENOMIC DNA]</scope>
    <source>
        <strain evidence="3">PAC1</strain>
    </source>
</reference>
<keyword evidence="1" id="KW-0472">Membrane</keyword>
<dbReference type="AlphaFoldDB" id="A0A0A2C7E3"/>
<evidence type="ECO:0000313" key="2">
    <source>
        <dbReference type="EMBL" id="KGG22243.1"/>
    </source>
</evidence>
<feature type="transmembrane region" description="Helical" evidence="1">
    <location>
        <begin position="67"/>
        <end position="87"/>
    </location>
</feature>
<keyword evidence="1" id="KW-0812">Transmembrane</keyword>
<dbReference type="RefSeq" id="WP_036904241.1">
    <property type="nucleotide sequence ID" value="NZ_CP138967.1"/>
</dbReference>
<dbReference type="EMBL" id="JNAX01000003">
    <property type="protein sequence ID" value="KGG22243.1"/>
    <property type="molecule type" value="Genomic_DNA"/>
</dbReference>
<proteinExistence type="predicted"/>
<feature type="transmembrane region" description="Helical" evidence="1">
    <location>
        <begin position="93"/>
        <end position="109"/>
    </location>
</feature>
<organism evidence="2 3">
    <name type="scientific">Prochlorococcus marinus str. PAC1</name>
    <dbReference type="NCBI Taxonomy" id="59924"/>
    <lineage>
        <taxon>Bacteria</taxon>
        <taxon>Bacillati</taxon>
        <taxon>Cyanobacteriota</taxon>
        <taxon>Cyanophyceae</taxon>
        <taxon>Synechococcales</taxon>
        <taxon>Prochlorococcaceae</taxon>
        <taxon>Prochlorococcus</taxon>
    </lineage>
</organism>
<keyword evidence="1" id="KW-1133">Transmembrane helix</keyword>
<dbReference type="Proteomes" id="UP000030392">
    <property type="component" value="Unassembled WGS sequence"/>
</dbReference>
<evidence type="ECO:0000256" key="1">
    <source>
        <dbReference type="SAM" id="Phobius"/>
    </source>
</evidence>
<sequence length="136" mass="16065">MAAIKKDSEPLDNLSSQEIEDIVRSNEILDQENEKIIKEEEIEAQRFSKTKSTKRLLRRLRRSPLEVINRSLFFVFIGSFIFSFVSVYSINKLWFVFYVISAFSCVLYTPNRQALKELIAAWPNIEDLLKKRSLWK</sequence>
<gene>
    <name evidence="2" type="ORF">EV03_0136</name>
</gene>
<name>A0A0A2C7E3_PROMR</name>
<accession>A0A0A2C7E3</accession>
<evidence type="ECO:0000313" key="3">
    <source>
        <dbReference type="Proteomes" id="UP000030392"/>
    </source>
</evidence>